<feature type="chain" id="PRO_5025599868" evidence="1">
    <location>
        <begin position="21"/>
        <end position="168"/>
    </location>
</feature>
<sequence length="168" mass="18289">MTARNLALASLTALAGPAFGAPFDQQFDGPFSVEAVWIDDMRWVDGSVPGPDRGPPTLMLPLTELNLDQGAMQVFFVENAVPVRGKIMLDCSYTVYGPAGAVIFEDPDPICRGMPATPYPNERHLMPFYTSFGLDATDPPGNYRFALTVRDMGSGRRVTVETTMDIVP</sequence>
<dbReference type="RefSeq" id="WP_163889438.1">
    <property type="nucleotide sequence ID" value="NZ_JAAFYS010000001.1"/>
</dbReference>
<feature type="signal peptide" evidence="1">
    <location>
        <begin position="1"/>
        <end position="20"/>
    </location>
</feature>
<reference evidence="2 3" key="1">
    <citation type="submission" date="2020-02" db="EMBL/GenBank/DDBJ databases">
        <title>Pseudoroseicyclus tamarix, sp. nov., isolated from offshore sediment of a Tamarix chinensis forest.</title>
        <authorList>
            <person name="Gai Y."/>
        </authorList>
    </citation>
    <scope>NUCLEOTIDE SEQUENCE [LARGE SCALE GENOMIC DNA]</scope>
    <source>
        <strain evidence="2 3">CLL3-39</strain>
    </source>
</reference>
<name>A0A6B2JT30_9RHOB</name>
<evidence type="ECO:0000256" key="1">
    <source>
        <dbReference type="SAM" id="SignalP"/>
    </source>
</evidence>
<comment type="caution">
    <text evidence="2">The sequence shown here is derived from an EMBL/GenBank/DDBJ whole genome shotgun (WGS) entry which is preliminary data.</text>
</comment>
<dbReference type="Proteomes" id="UP000474757">
    <property type="component" value="Unassembled WGS sequence"/>
</dbReference>
<gene>
    <name evidence="2" type="ORF">GZA08_01860</name>
</gene>
<dbReference type="EMBL" id="JAAGAB010000001">
    <property type="protein sequence ID" value="NDU99718.1"/>
    <property type="molecule type" value="Genomic_DNA"/>
</dbReference>
<protein>
    <submittedName>
        <fullName evidence="2">Uncharacterized protein</fullName>
    </submittedName>
</protein>
<accession>A0A6B2JT30</accession>
<evidence type="ECO:0000313" key="3">
    <source>
        <dbReference type="Proteomes" id="UP000474757"/>
    </source>
</evidence>
<organism evidence="2 3">
    <name type="scientific">Pseudoroseicyclus tamaricis</name>
    <dbReference type="NCBI Taxonomy" id="2705421"/>
    <lineage>
        <taxon>Bacteria</taxon>
        <taxon>Pseudomonadati</taxon>
        <taxon>Pseudomonadota</taxon>
        <taxon>Alphaproteobacteria</taxon>
        <taxon>Rhodobacterales</taxon>
        <taxon>Paracoccaceae</taxon>
        <taxon>Pseudoroseicyclus</taxon>
    </lineage>
</organism>
<proteinExistence type="predicted"/>
<evidence type="ECO:0000313" key="2">
    <source>
        <dbReference type="EMBL" id="NDU99718.1"/>
    </source>
</evidence>
<dbReference type="AlphaFoldDB" id="A0A6B2JT30"/>
<keyword evidence="3" id="KW-1185">Reference proteome</keyword>
<keyword evidence="1" id="KW-0732">Signal</keyword>